<proteinExistence type="predicted"/>
<dbReference type="PROSITE" id="PS50158">
    <property type="entry name" value="ZF_CCHC"/>
    <property type="match status" value="1"/>
</dbReference>
<feature type="domain" description="CCHC-type" evidence="2">
    <location>
        <begin position="404"/>
        <end position="419"/>
    </location>
</feature>
<gene>
    <name evidence="3" type="ORF">TKK_019234</name>
</gene>
<keyword evidence="1" id="KW-0863">Zinc-finger</keyword>
<dbReference type="InterPro" id="IPR001878">
    <property type="entry name" value="Znf_CCHC"/>
</dbReference>
<evidence type="ECO:0000256" key="1">
    <source>
        <dbReference type="PROSITE-ProRule" id="PRU00047"/>
    </source>
</evidence>
<keyword evidence="4" id="KW-1185">Reference proteome</keyword>
<dbReference type="SUPFAM" id="SSF57756">
    <property type="entry name" value="Retrovirus zinc finger-like domains"/>
    <property type="match status" value="1"/>
</dbReference>
<keyword evidence="1" id="KW-0862">Zinc</keyword>
<dbReference type="AlphaFoldDB" id="A0ABD2VX66"/>
<dbReference type="SMART" id="SM00343">
    <property type="entry name" value="ZnF_C2HC"/>
    <property type="match status" value="2"/>
</dbReference>
<dbReference type="EMBL" id="JBJJXI010000161">
    <property type="protein sequence ID" value="KAL3385110.1"/>
    <property type="molecule type" value="Genomic_DNA"/>
</dbReference>
<reference evidence="3 4" key="1">
    <citation type="journal article" date="2024" name="bioRxiv">
        <title>A reference genome for Trichogramma kaykai: A tiny desert-dwelling parasitoid wasp with competing sex-ratio distorters.</title>
        <authorList>
            <person name="Culotta J."/>
            <person name="Lindsey A.R."/>
        </authorList>
    </citation>
    <scope>NUCLEOTIDE SEQUENCE [LARGE SCALE GENOMIC DNA]</scope>
    <source>
        <strain evidence="3 4">KSX58</strain>
    </source>
</reference>
<dbReference type="Gene3D" id="4.10.60.10">
    <property type="entry name" value="Zinc finger, CCHC-type"/>
    <property type="match status" value="1"/>
</dbReference>
<evidence type="ECO:0000313" key="4">
    <source>
        <dbReference type="Proteomes" id="UP001627154"/>
    </source>
</evidence>
<name>A0ABD2VX66_9HYME</name>
<dbReference type="Proteomes" id="UP001627154">
    <property type="component" value="Unassembled WGS sequence"/>
</dbReference>
<dbReference type="InterPro" id="IPR036875">
    <property type="entry name" value="Znf_CCHC_sf"/>
</dbReference>
<comment type="caution">
    <text evidence="3">The sequence shown here is derived from an EMBL/GenBank/DDBJ whole genome shotgun (WGS) entry which is preliminary data.</text>
</comment>
<evidence type="ECO:0000259" key="2">
    <source>
        <dbReference type="PROSITE" id="PS50158"/>
    </source>
</evidence>
<sequence length="463" mass="52150">MIMLANENVITPGGNSQNVETPTGDSYRVKAPVVARSPLDSGGGNIGSGSSSLTVEMDMDTGVNVDQSLLEVNTNMSRRGSLSSITSQASADSSRSKKRRFEDITDYANIADEHLLLRNIDAIDEETAKHLETLRIKRGFPKAVNEYVQKQFSKIKSLIQQTALENVSLRGRLEGLLLEKEQRKPSFRDIMTREKSRKKSIPSVKVASGKNRQPTKKYVLKMTTEGLVSTADQIKTVLQSSIDPVAEKIHVSAIRKGNSGSIFVETKTQVDLDKLMSNEELRKKGILMQRQAGRLPRMVIYDVPVKHTPQQLIQVIKQQNDEVSSAECHFEPKFKIGKREPEGDFVNWVCEVSPQFRNAVDRTKRLYIDWNRCKVRDFSSISRCFKCQEFDHIAKFCKAQVNTCGKCGEDGHSYKECQQPNELNICAPCRRAGKPHEHRTDNKCPLYALALKRLIDNTDYGEL</sequence>
<protein>
    <recommendedName>
        <fullName evidence="2">CCHC-type domain-containing protein</fullName>
    </recommendedName>
</protein>
<keyword evidence="1" id="KW-0479">Metal-binding</keyword>
<dbReference type="GO" id="GO:0008270">
    <property type="term" value="F:zinc ion binding"/>
    <property type="evidence" value="ECO:0007669"/>
    <property type="project" value="UniProtKB-KW"/>
</dbReference>
<accession>A0ABD2VX66</accession>
<evidence type="ECO:0000313" key="3">
    <source>
        <dbReference type="EMBL" id="KAL3385110.1"/>
    </source>
</evidence>
<organism evidence="3 4">
    <name type="scientific">Trichogramma kaykai</name>
    <dbReference type="NCBI Taxonomy" id="54128"/>
    <lineage>
        <taxon>Eukaryota</taxon>
        <taxon>Metazoa</taxon>
        <taxon>Ecdysozoa</taxon>
        <taxon>Arthropoda</taxon>
        <taxon>Hexapoda</taxon>
        <taxon>Insecta</taxon>
        <taxon>Pterygota</taxon>
        <taxon>Neoptera</taxon>
        <taxon>Endopterygota</taxon>
        <taxon>Hymenoptera</taxon>
        <taxon>Apocrita</taxon>
        <taxon>Proctotrupomorpha</taxon>
        <taxon>Chalcidoidea</taxon>
        <taxon>Trichogrammatidae</taxon>
        <taxon>Trichogramma</taxon>
    </lineage>
</organism>